<feature type="signal peptide" evidence="2">
    <location>
        <begin position="1"/>
        <end position="24"/>
    </location>
</feature>
<feature type="coiled-coil region" evidence="1">
    <location>
        <begin position="58"/>
        <end position="96"/>
    </location>
</feature>
<feature type="chain" id="PRO_5015030329" evidence="2">
    <location>
        <begin position="25"/>
        <end position="129"/>
    </location>
</feature>
<dbReference type="WBParaSite" id="SRAE_X000246200.1">
    <property type="protein sequence ID" value="SRAE_X000246200.1"/>
    <property type="gene ID" value="WBGene00268048"/>
</dbReference>
<dbReference type="Gene3D" id="1.20.120.20">
    <property type="entry name" value="Apolipoprotein"/>
    <property type="match status" value="1"/>
</dbReference>
<dbReference type="WormBase" id="SRAE_X000246200">
    <property type="protein sequence ID" value="SRP06036"/>
    <property type="gene ID" value="WBGene00268048"/>
</dbReference>
<dbReference type="RefSeq" id="XP_024499938.1">
    <property type="nucleotide sequence ID" value="XM_024645679.1"/>
</dbReference>
<evidence type="ECO:0000313" key="6">
    <source>
        <dbReference type="WormBase" id="SRAE_X000246200"/>
    </source>
</evidence>
<dbReference type="CTD" id="36385542"/>
<evidence type="ECO:0000256" key="1">
    <source>
        <dbReference type="SAM" id="Coils"/>
    </source>
</evidence>
<evidence type="ECO:0000313" key="4">
    <source>
        <dbReference type="Proteomes" id="UP000035682"/>
    </source>
</evidence>
<sequence>MHFIKYLAIFAIFAIQFSLQDVSSEEDSNQVAVASQEGNNLSVKQTQIQKKNLLGSLKDKLGEKTKELKAKVGRAKDKVKLTLENTKNEVKEKLNKSPKFQKTLEVKNKLKTKASDLGNKLKTKISKLF</sequence>
<reference evidence="3" key="2">
    <citation type="submission" date="2014-09" db="EMBL/GenBank/DDBJ databases">
        <authorList>
            <person name="Aslett A.Martin."/>
        </authorList>
    </citation>
    <scope>NUCLEOTIDE SEQUENCE</scope>
    <source>
        <strain evidence="3">ED321 Heterogonic</strain>
    </source>
</reference>
<keyword evidence="2" id="KW-0732">Signal</keyword>
<evidence type="ECO:0000256" key="2">
    <source>
        <dbReference type="SAM" id="SignalP"/>
    </source>
</evidence>
<accession>A0A090KZW1</accession>
<reference evidence="4" key="1">
    <citation type="submission" date="2014-09" db="EMBL/GenBank/DDBJ databases">
        <authorList>
            <person name="Martin A.A."/>
        </authorList>
    </citation>
    <scope>NUCLEOTIDE SEQUENCE</scope>
    <source>
        <strain evidence="4">ED321</strain>
    </source>
</reference>
<protein>
    <submittedName>
        <fullName evidence="3 5">Uncharacterized protein</fullName>
    </submittedName>
</protein>
<dbReference type="Proteomes" id="UP000035682">
    <property type="component" value="Unplaced"/>
</dbReference>
<dbReference type="AlphaFoldDB" id="A0A090KZW1"/>
<keyword evidence="1" id="KW-0175">Coiled coil</keyword>
<name>A0A090KZW1_STRRB</name>
<proteinExistence type="predicted"/>
<evidence type="ECO:0000313" key="5">
    <source>
        <dbReference type="WBParaSite" id="SRAE_X000246200.1"/>
    </source>
</evidence>
<gene>
    <name evidence="3 5 6" type="ORF">SRAE_X000246200</name>
</gene>
<evidence type="ECO:0000313" key="3">
    <source>
        <dbReference type="EMBL" id="CEF60729.1"/>
    </source>
</evidence>
<reference evidence="5" key="3">
    <citation type="submission" date="2020-12" db="UniProtKB">
        <authorList>
            <consortium name="WormBaseParasite"/>
        </authorList>
    </citation>
    <scope>IDENTIFICATION</scope>
</reference>
<dbReference type="GeneID" id="36385542"/>
<keyword evidence="4" id="KW-1185">Reference proteome</keyword>
<organism evidence="3">
    <name type="scientific">Strongyloides ratti</name>
    <name type="common">Parasitic roundworm</name>
    <dbReference type="NCBI Taxonomy" id="34506"/>
    <lineage>
        <taxon>Eukaryota</taxon>
        <taxon>Metazoa</taxon>
        <taxon>Ecdysozoa</taxon>
        <taxon>Nematoda</taxon>
        <taxon>Chromadorea</taxon>
        <taxon>Rhabditida</taxon>
        <taxon>Tylenchina</taxon>
        <taxon>Panagrolaimomorpha</taxon>
        <taxon>Strongyloidoidea</taxon>
        <taxon>Strongyloididae</taxon>
        <taxon>Strongyloides</taxon>
    </lineage>
</organism>
<dbReference type="EMBL" id="LN609400">
    <property type="protein sequence ID" value="CEF60729.1"/>
    <property type="molecule type" value="Genomic_DNA"/>
</dbReference>